<feature type="domain" description="Aminoglycoside phosphotransferase" evidence="1">
    <location>
        <begin position="74"/>
        <end position="266"/>
    </location>
</feature>
<gene>
    <name evidence="2" type="ORF">bsdtb5_04800</name>
</gene>
<dbReference type="RefSeq" id="WP_271714474.1">
    <property type="nucleotide sequence ID" value="NZ_AP024169.1"/>
</dbReference>
<name>A0A7R7EH81_9FIRM</name>
<evidence type="ECO:0000313" key="2">
    <source>
        <dbReference type="EMBL" id="BCN29185.1"/>
    </source>
</evidence>
<dbReference type="EMBL" id="AP024169">
    <property type="protein sequence ID" value="BCN29185.1"/>
    <property type="molecule type" value="Genomic_DNA"/>
</dbReference>
<dbReference type="InterPro" id="IPR002575">
    <property type="entry name" value="Aminoglycoside_PTrfase"/>
</dbReference>
<keyword evidence="3" id="KW-1185">Reference proteome</keyword>
<dbReference type="AlphaFoldDB" id="A0A7R7EH81"/>
<dbReference type="PANTHER" id="PTHR23020:SF41">
    <property type="entry name" value="AMINOGLYCOSIDE PHOSPHOTRANSFERASE DOMAIN-CONTAINING PROTEIN"/>
    <property type="match status" value="1"/>
</dbReference>
<evidence type="ECO:0000259" key="1">
    <source>
        <dbReference type="Pfam" id="PF01636"/>
    </source>
</evidence>
<dbReference type="Proteomes" id="UP000595897">
    <property type="component" value="Chromosome"/>
</dbReference>
<dbReference type="PANTHER" id="PTHR23020">
    <property type="entry name" value="UNCHARACTERIZED NUCLEAR HORMONE RECEPTOR-RELATED"/>
    <property type="match status" value="1"/>
</dbReference>
<organism evidence="2 3">
    <name type="scientific">Anaeromicropila herbilytica</name>
    <dbReference type="NCBI Taxonomy" id="2785025"/>
    <lineage>
        <taxon>Bacteria</taxon>
        <taxon>Bacillati</taxon>
        <taxon>Bacillota</taxon>
        <taxon>Clostridia</taxon>
        <taxon>Lachnospirales</taxon>
        <taxon>Lachnospiraceae</taxon>
        <taxon>Anaeromicropila</taxon>
    </lineage>
</organism>
<accession>A0A7R7EH81</accession>
<proteinExistence type="predicted"/>
<sequence length="342" mass="40457">MRISESSISETLIKVLGKALSEEIIEVSYEMEQLKGGTVGAVKLVYGVAITKERKELPYKVVYKRQKRWERFADPDSWRREYDLYAANLDTVFSDLFRWPKCYYAELLEDETQLWMEYIEGISGQMLTSAMYEQVAEELGRFQGRMYAQRPEELYSLKNLSSKEYSKKNYVHYRSWYEVYDYIRAENCEIPKHLCDMLIELDEHSDQIWECIERLPVVLCHKDFWVENIFYTEQKIMLIDWDTSGWGYLGEDIASLIADESDVAHMVENYGKCVSAYCRGFSKYVDIANIKSLYIKEMILFIFGYRLVEKVKFAETAEEKTIQIDILQKIHDMDDKNITINL</sequence>
<dbReference type="InterPro" id="IPR052961">
    <property type="entry name" value="Oxido-Kinase-like_Enzymes"/>
</dbReference>
<dbReference type="KEGG" id="ahb:bsdtb5_04800"/>
<dbReference type="Gene3D" id="3.90.1200.10">
    <property type="match status" value="1"/>
</dbReference>
<dbReference type="SUPFAM" id="SSF56112">
    <property type="entry name" value="Protein kinase-like (PK-like)"/>
    <property type="match status" value="1"/>
</dbReference>
<dbReference type="Pfam" id="PF01636">
    <property type="entry name" value="APH"/>
    <property type="match status" value="1"/>
</dbReference>
<evidence type="ECO:0000313" key="3">
    <source>
        <dbReference type="Proteomes" id="UP000595897"/>
    </source>
</evidence>
<reference evidence="2 3" key="1">
    <citation type="submission" date="2020-11" db="EMBL/GenBank/DDBJ databases">
        <title>Draft genome sequencing of a Lachnospiraceae strain isolated from anoxic soil subjected to BSD treatment.</title>
        <authorList>
            <person name="Uek A."/>
            <person name="Tonouchi A."/>
        </authorList>
    </citation>
    <scope>NUCLEOTIDE SEQUENCE [LARGE SCALE GENOMIC DNA]</scope>
    <source>
        <strain evidence="2 3">TB5</strain>
    </source>
</reference>
<dbReference type="InterPro" id="IPR011009">
    <property type="entry name" value="Kinase-like_dom_sf"/>
</dbReference>
<protein>
    <recommendedName>
        <fullName evidence="1">Aminoglycoside phosphotransferase domain-containing protein</fullName>
    </recommendedName>
</protein>